<dbReference type="SMART" id="SM00342">
    <property type="entry name" value="HTH_ARAC"/>
    <property type="match status" value="1"/>
</dbReference>
<dbReference type="InterPro" id="IPR001789">
    <property type="entry name" value="Sig_transdc_resp-reg_receiver"/>
</dbReference>
<accession>A0A7X0RTW0</accession>
<organism evidence="11 12">
    <name type="scientific">Cohnella nanjingensis</name>
    <dbReference type="NCBI Taxonomy" id="1387779"/>
    <lineage>
        <taxon>Bacteria</taxon>
        <taxon>Bacillati</taxon>
        <taxon>Bacillota</taxon>
        <taxon>Bacilli</taxon>
        <taxon>Bacillales</taxon>
        <taxon>Paenibacillaceae</taxon>
        <taxon>Cohnella</taxon>
    </lineage>
</organism>
<dbReference type="Gene3D" id="1.10.10.60">
    <property type="entry name" value="Homeodomain-like"/>
    <property type="match status" value="2"/>
</dbReference>
<dbReference type="InterPro" id="IPR011006">
    <property type="entry name" value="CheY-like_superfamily"/>
</dbReference>
<comment type="caution">
    <text evidence="11">The sequence shown here is derived from an EMBL/GenBank/DDBJ whole genome shotgun (WGS) entry which is preliminary data.</text>
</comment>
<evidence type="ECO:0000313" key="11">
    <source>
        <dbReference type="EMBL" id="MBB6672315.1"/>
    </source>
</evidence>
<evidence type="ECO:0000256" key="1">
    <source>
        <dbReference type="ARBA" id="ARBA00004496"/>
    </source>
</evidence>
<evidence type="ECO:0000259" key="10">
    <source>
        <dbReference type="PROSITE" id="PS50110"/>
    </source>
</evidence>
<evidence type="ECO:0000256" key="4">
    <source>
        <dbReference type="ARBA" id="ARBA00023012"/>
    </source>
</evidence>
<dbReference type="PROSITE" id="PS01124">
    <property type="entry name" value="HTH_ARAC_FAMILY_2"/>
    <property type="match status" value="1"/>
</dbReference>
<dbReference type="GO" id="GO:0003700">
    <property type="term" value="F:DNA-binding transcription factor activity"/>
    <property type="evidence" value="ECO:0007669"/>
    <property type="project" value="InterPro"/>
</dbReference>
<feature type="domain" description="HTH araC/xylS-type" evidence="9">
    <location>
        <begin position="423"/>
        <end position="521"/>
    </location>
</feature>
<evidence type="ECO:0000256" key="2">
    <source>
        <dbReference type="ARBA" id="ARBA00022490"/>
    </source>
</evidence>
<dbReference type="GO" id="GO:0043565">
    <property type="term" value="F:sequence-specific DNA binding"/>
    <property type="evidence" value="ECO:0007669"/>
    <property type="project" value="InterPro"/>
</dbReference>
<keyword evidence="4" id="KW-0902">Two-component regulatory system</keyword>
<feature type="domain" description="Response regulatory" evidence="10">
    <location>
        <begin position="3"/>
        <end position="120"/>
    </location>
</feature>
<name>A0A7X0RTW0_9BACL</name>
<dbReference type="PANTHER" id="PTHR42713:SF3">
    <property type="entry name" value="TRANSCRIPTIONAL REGULATORY PROTEIN HPTR"/>
    <property type="match status" value="1"/>
</dbReference>
<evidence type="ECO:0000259" key="9">
    <source>
        <dbReference type="PROSITE" id="PS01124"/>
    </source>
</evidence>
<dbReference type="Pfam" id="PF17853">
    <property type="entry name" value="GGDEF_2"/>
    <property type="match status" value="1"/>
</dbReference>
<keyword evidence="3 8" id="KW-0597">Phosphoprotein</keyword>
<keyword evidence="12" id="KW-1185">Reference proteome</keyword>
<dbReference type="SUPFAM" id="SSF46689">
    <property type="entry name" value="Homeodomain-like"/>
    <property type="match status" value="2"/>
</dbReference>
<keyword evidence="5" id="KW-0805">Transcription regulation</keyword>
<dbReference type="CDD" id="cd17536">
    <property type="entry name" value="REC_YesN-like"/>
    <property type="match status" value="1"/>
</dbReference>
<dbReference type="SUPFAM" id="SSF52172">
    <property type="entry name" value="CheY-like"/>
    <property type="match status" value="1"/>
</dbReference>
<protein>
    <submittedName>
        <fullName evidence="11">Response regulator</fullName>
    </submittedName>
</protein>
<dbReference type="PROSITE" id="PS00041">
    <property type="entry name" value="HTH_ARAC_FAMILY_1"/>
    <property type="match status" value="1"/>
</dbReference>
<comment type="subcellular location">
    <subcellularLocation>
        <location evidence="1">Cytoplasm</location>
    </subcellularLocation>
</comment>
<dbReference type="Gene3D" id="3.40.50.2300">
    <property type="match status" value="1"/>
</dbReference>
<dbReference type="Pfam" id="PF00072">
    <property type="entry name" value="Response_reg"/>
    <property type="match status" value="1"/>
</dbReference>
<dbReference type="GO" id="GO:0005737">
    <property type="term" value="C:cytoplasm"/>
    <property type="evidence" value="ECO:0007669"/>
    <property type="project" value="UniProtKB-SubCell"/>
</dbReference>
<keyword evidence="6" id="KW-0238">DNA-binding</keyword>
<dbReference type="PANTHER" id="PTHR42713">
    <property type="entry name" value="HISTIDINE KINASE-RELATED"/>
    <property type="match status" value="1"/>
</dbReference>
<reference evidence="11 12" key="1">
    <citation type="submission" date="2020-08" db="EMBL/GenBank/DDBJ databases">
        <title>Cohnella phylogeny.</title>
        <authorList>
            <person name="Dunlap C."/>
        </authorList>
    </citation>
    <scope>NUCLEOTIDE SEQUENCE [LARGE SCALE GENOMIC DNA]</scope>
    <source>
        <strain evidence="11 12">DSM 28246</strain>
    </source>
</reference>
<evidence type="ECO:0000313" key="12">
    <source>
        <dbReference type="Proteomes" id="UP000547209"/>
    </source>
</evidence>
<dbReference type="InterPro" id="IPR051552">
    <property type="entry name" value="HptR"/>
</dbReference>
<dbReference type="InterPro" id="IPR041522">
    <property type="entry name" value="CdaR_GGDEF"/>
</dbReference>
<dbReference type="PROSITE" id="PS50110">
    <property type="entry name" value="RESPONSE_REGULATORY"/>
    <property type="match status" value="1"/>
</dbReference>
<evidence type="ECO:0000256" key="5">
    <source>
        <dbReference type="ARBA" id="ARBA00023015"/>
    </source>
</evidence>
<dbReference type="AlphaFoldDB" id="A0A7X0RTW0"/>
<dbReference type="GO" id="GO:0000160">
    <property type="term" value="P:phosphorelay signal transduction system"/>
    <property type="evidence" value="ECO:0007669"/>
    <property type="project" value="UniProtKB-KW"/>
</dbReference>
<dbReference type="InterPro" id="IPR018062">
    <property type="entry name" value="HTH_AraC-typ_CS"/>
</dbReference>
<feature type="modified residue" description="4-aspartylphosphate" evidence="8">
    <location>
        <position position="55"/>
    </location>
</feature>
<dbReference type="Proteomes" id="UP000547209">
    <property type="component" value="Unassembled WGS sequence"/>
</dbReference>
<dbReference type="RefSeq" id="WP_185143795.1">
    <property type="nucleotide sequence ID" value="NZ_JACJVP010000026.1"/>
</dbReference>
<dbReference type="Pfam" id="PF12833">
    <property type="entry name" value="HTH_18"/>
    <property type="match status" value="1"/>
</dbReference>
<evidence type="ECO:0000256" key="6">
    <source>
        <dbReference type="ARBA" id="ARBA00023125"/>
    </source>
</evidence>
<evidence type="ECO:0000256" key="7">
    <source>
        <dbReference type="ARBA" id="ARBA00023163"/>
    </source>
</evidence>
<sequence length="522" mass="59974">MYKVLLADDEILDLEGMRTFIPWPELGLTVAGAVNNGFAACEVIESEKIDILVTDIRMPNMSGLELAKRAQAVQSDLRVIFVSGHQDFQYAKQAMTLNANGYVLKPMDDKELIAALMGVKRELDQGKRRQEEKEAFRQLVPIAKNEYLLQLLESPAEELSSPALKRAYSLDRLNWPIRVVVLEIDDYTWKLNPYSEFERKALLNRFYAMLSARLTEHGIHDVCRLSKQRTALLLGSDVPLDVMGALMDRVRETFPFTVTLGLGNAAHGLSEIHAAHSGAVAALEQKMLRGKGRLLVYEESRHADLEDLKGLDGHLATMLQAMARYDLVRAHDELSSVFRLAAQLGSKITIRHFSMYVILKLNEHLRGMREDLFRLLGLELKNLDILLQFETIDDIHSWLRRKVFELSETLQAKKQSKNGRLVESVVAHVRERLQENITLREVAERFSFSPNHLGLLFKEETARNFSEFVIDLRMEKAQRLLRETKLKIYEVADRVGYRYLPYFSRQFKETTGMTPMAYRRKH</sequence>
<proteinExistence type="predicted"/>
<dbReference type="InterPro" id="IPR018060">
    <property type="entry name" value="HTH_AraC"/>
</dbReference>
<keyword evidence="2" id="KW-0963">Cytoplasm</keyword>
<dbReference type="SMART" id="SM00448">
    <property type="entry name" value="REC"/>
    <property type="match status" value="1"/>
</dbReference>
<keyword evidence="7" id="KW-0804">Transcription</keyword>
<evidence type="ECO:0000256" key="8">
    <source>
        <dbReference type="PROSITE-ProRule" id="PRU00169"/>
    </source>
</evidence>
<gene>
    <name evidence="11" type="ORF">H7C19_16675</name>
</gene>
<dbReference type="EMBL" id="JACJVP010000026">
    <property type="protein sequence ID" value="MBB6672315.1"/>
    <property type="molecule type" value="Genomic_DNA"/>
</dbReference>
<dbReference type="InterPro" id="IPR009057">
    <property type="entry name" value="Homeodomain-like_sf"/>
</dbReference>
<evidence type="ECO:0000256" key="3">
    <source>
        <dbReference type="ARBA" id="ARBA00022553"/>
    </source>
</evidence>